<keyword evidence="3 6" id="KW-0067">ATP-binding</keyword>
<evidence type="ECO:0000256" key="4">
    <source>
        <dbReference type="SAM" id="MobiDB-lite"/>
    </source>
</evidence>
<dbReference type="Gene3D" id="3.40.50.300">
    <property type="entry name" value="P-loop containing nucleotide triphosphate hydrolases"/>
    <property type="match status" value="1"/>
</dbReference>
<name>A0A450TZQ1_9GAMM</name>
<keyword evidence="2" id="KW-0547">Nucleotide-binding</keyword>
<dbReference type="InterPro" id="IPR003439">
    <property type="entry name" value="ABC_transporter-like_ATP-bd"/>
</dbReference>
<feature type="compositionally biased region" description="Polar residues" evidence="4">
    <location>
        <begin position="1"/>
        <end position="11"/>
    </location>
</feature>
<feature type="region of interest" description="Disordered" evidence="4">
    <location>
        <begin position="1"/>
        <end position="34"/>
    </location>
</feature>
<dbReference type="GO" id="GO:0016887">
    <property type="term" value="F:ATP hydrolysis activity"/>
    <property type="evidence" value="ECO:0007669"/>
    <property type="project" value="InterPro"/>
</dbReference>
<evidence type="ECO:0000256" key="2">
    <source>
        <dbReference type="ARBA" id="ARBA00022741"/>
    </source>
</evidence>
<dbReference type="EMBL" id="CAADFE010000080">
    <property type="protein sequence ID" value="VFJ75559.1"/>
    <property type="molecule type" value="Genomic_DNA"/>
</dbReference>
<organism evidence="6">
    <name type="scientific">Candidatus Kentrum sp. FW</name>
    <dbReference type="NCBI Taxonomy" id="2126338"/>
    <lineage>
        <taxon>Bacteria</taxon>
        <taxon>Pseudomonadati</taxon>
        <taxon>Pseudomonadota</taxon>
        <taxon>Gammaproteobacteria</taxon>
        <taxon>Candidatus Kentrum</taxon>
    </lineage>
</organism>
<evidence type="ECO:0000259" key="5">
    <source>
        <dbReference type="PROSITE" id="PS50893"/>
    </source>
</evidence>
<sequence length="274" mass="30508">MKNSDQFAQTEKGSKETREQPPVRESNNEDTTKERVLIYHLREVTKTREAEGTAFRLVVPSLQIALGEKIALIGQSGCGKSTLLDLLAMVLQPSETGSFRFRPEPGASPLDISHYWQRSKLNQLGDLRKQRIGYVMQTGGLLPYLTVRDNINLSRRLLGMPDDGTIEDLVESLGISRHLNKLPALLSVGERQRVAIARALAHKPSIVIADEPTAPLDPITARKIMGLFIDLVEKFHITVIVASHDWNHVEQLGLRGLSHRTRQQGDLTETVVTG</sequence>
<gene>
    <name evidence="6" type="ORF">BECKFW1821C_GA0114237_108012</name>
</gene>
<dbReference type="PANTHER" id="PTHR24220:SF689">
    <property type="entry name" value="LIPOPROTEIN-RELEASING SYSTEM ATP-BINDING PROTEIN LOLD"/>
    <property type="match status" value="1"/>
</dbReference>
<dbReference type="PROSITE" id="PS00211">
    <property type="entry name" value="ABC_TRANSPORTER_1"/>
    <property type="match status" value="1"/>
</dbReference>
<accession>A0A450TZQ1</accession>
<dbReference type="SUPFAM" id="SSF52540">
    <property type="entry name" value="P-loop containing nucleoside triphosphate hydrolases"/>
    <property type="match status" value="1"/>
</dbReference>
<dbReference type="GO" id="GO:0022857">
    <property type="term" value="F:transmembrane transporter activity"/>
    <property type="evidence" value="ECO:0007669"/>
    <property type="project" value="TreeGrafter"/>
</dbReference>
<reference evidence="6" key="1">
    <citation type="submission" date="2019-02" db="EMBL/GenBank/DDBJ databases">
        <authorList>
            <person name="Gruber-Vodicka R. H."/>
            <person name="Seah K. B. B."/>
        </authorList>
    </citation>
    <scope>NUCLEOTIDE SEQUENCE</scope>
    <source>
        <strain evidence="6">BECK_BZ131</strain>
    </source>
</reference>
<dbReference type="AlphaFoldDB" id="A0A450TZQ1"/>
<dbReference type="InterPro" id="IPR027417">
    <property type="entry name" value="P-loop_NTPase"/>
</dbReference>
<dbReference type="PANTHER" id="PTHR24220">
    <property type="entry name" value="IMPORT ATP-BINDING PROTEIN"/>
    <property type="match status" value="1"/>
</dbReference>
<dbReference type="SMART" id="SM00382">
    <property type="entry name" value="AAA"/>
    <property type="match status" value="1"/>
</dbReference>
<dbReference type="InterPro" id="IPR015854">
    <property type="entry name" value="ABC_transpr_LolD-like"/>
</dbReference>
<evidence type="ECO:0000256" key="3">
    <source>
        <dbReference type="ARBA" id="ARBA00022840"/>
    </source>
</evidence>
<dbReference type="InterPro" id="IPR017871">
    <property type="entry name" value="ABC_transporter-like_CS"/>
</dbReference>
<dbReference type="InterPro" id="IPR003593">
    <property type="entry name" value="AAA+_ATPase"/>
</dbReference>
<dbReference type="GO" id="GO:0044874">
    <property type="term" value="P:lipoprotein localization to outer membrane"/>
    <property type="evidence" value="ECO:0007669"/>
    <property type="project" value="TreeGrafter"/>
</dbReference>
<dbReference type="GO" id="GO:0089705">
    <property type="term" value="P:protein localization to outer membrane"/>
    <property type="evidence" value="ECO:0007669"/>
    <property type="project" value="TreeGrafter"/>
</dbReference>
<evidence type="ECO:0000256" key="1">
    <source>
        <dbReference type="ARBA" id="ARBA00005417"/>
    </source>
</evidence>
<feature type="domain" description="ABC transporter" evidence="5">
    <location>
        <begin position="39"/>
        <end position="271"/>
    </location>
</feature>
<dbReference type="Pfam" id="PF00005">
    <property type="entry name" value="ABC_tran"/>
    <property type="match status" value="1"/>
</dbReference>
<dbReference type="PROSITE" id="PS50893">
    <property type="entry name" value="ABC_TRANSPORTER_2"/>
    <property type="match status" value="1"/>
</dbReference>
<dbReference type="GO" id="GO:0005524">
    <property type="term" value="F:ATP binding"/>
    <property type="evidence" value="ECO:0007669"/>
    <property type="project" value="UniProtKB-KW"/>
</dbReference>
<evidence type="ECO:0000313" key="6">
    <source>
        <dbReference type="EMBL" id="VFJ75559.1"/>
    </source>
</evidence>
<dbReference type="GO" id="GO:0005886">
    <property type="term" value="C:plasma membrane"/>
    <property type="evidence" value="ECO:0007669"/>
    <property type="project" value="TreeGrafter"/>
</dbReference>
<protein>
    <submittedName>
        <fullName evidence="6">Putative ABC transport system ATP-binding protein</fullName>
    </submittedName>
</protein>
<proteinExistence type="inferred from homology"/>
<comment type="similarity">
    <text evidence="1">Belongs to the ABC transporter superfamily.</text>
</comment>
<feature type="compositionally biased region" description="Basic and acidic residues" evidence="4">
    <location>
        <begin position="12"/>
        <end position="34"/>
    </location>
</feature>